<gene>
    <name evidence="2" type="ORF">TSPGSL018_20828</name>
</gene>
<reference evidence="2" key="1">
    <citation type="submission" date="2014-05" db="EMBL/GenBank/DDBJ databases">
        <title>The transcriptome of the halophilic microalga Tetraselmis sp. GSL018 isolated from the Great Salt Lake, Utah.</title>
        <authorList>
            <person name="Jinkerson R.E."/>
            <person name="D'Adamo S."/>
            <person name="Posewitz M.C."/>
        </authorList>
    </citation>
    <scope>NUCLEOTIDE SEQUENCE</scope>
    <source>
        <strain evidence="2">GSL018</strain>
    </source>
</reference>
<organism evidence="2">
    <name type="scientific">Tetraselmis sp. GSL018</name>
    <dbReference type="NCBI Taxonomy" id="582737"/>
    <lineage>
        <taxon>Eukaryota</taxon>
        <taxon>Viridiplantae</taxon>
        <taxon>Chlorophyta</taxon>
        <taxon>core chlorophytes</taxon>
        <taxon>Chlorodendrophyceae</taxon>
        <taxon>Chlorodendrales</taxon>
        <taxon>Chlorodendraceae</taxon>
        <taxon>Tetraselmis</taxon>
    </lineage>
</organism>
<proteinExistence type="predicted"/>
<protein>
    <submittedName>
        <fullName evidence="2">Uncharacterized protein</fullName>
    </submittedName>
</protein>
<sequence length="67" mass="7269">EVLPPPGSMLSRPRIARMRLRSHRPHRRGRSPREPLLGSPLTGTDSFAPRFPPAPAPAGCLQPAAEP</sequence>
<evidence type="ECO:0000256" key="1">
    <source>
        <dbReference type="SAM" id="MobiDB-lite"/>
    </source>
</evidence>
<dbReference type="AlphaFoldDB" id="A0A061QUG7"/>
<feature type="non-terminal residue" evidence="2">
    <location>
        <position position="67"/>
    </location>
</feature>
<dbReference type="EMBL" id="GBEZ01023519">
    <property type="protein sequence ID" value="JAC63373.1"/>
    <property type="molecule type" value="Transcribed_RNA"/>
</dbReference>
<accession>A0A061QUG7</accession>
<name>A0A061QUG7_9CHLO</name>
<feature type="non-terminal residue" evidence="2">
    <location>
        <position position="1"/>
    </location>
</feature>
<feature type="region of interest" description="Disordered" evidence="1">
    <location>
        <begin position="1"/>
        <end position="67"/>
    </location>
</feature>
<evidence type="ECO:0000313" key="2">
    <source>
        <dbReference type="EMBL" id="JAC63373.1"/>
    </source>
</evidence>
<feature type="compositionally biased region" description="Basic residues" evidence="1">
    <location>
        <begin position="14"/>
        <end position="30"/>
    </location>
</feature>